<dbReference type="PANTHER" id="PTHR45831:SF2">
    <property type="entry name" value="LD24721P"/>
    <property type="match status" value="1"/>
</dbReference>
<dbReference type="Gene3D" id="1.25.40.10">
    <property type="entry name" value="Tetratricopeptide repeat domain"/>
    <property type="match status" value="1"/>
</dbReference>
<dbReference type="EMBL" id="OX365910">
    <property type="protein sequence ID" value="CAI4051192.1"/>
    <property type="molecule type" value="Genomic_DNA"/>
</dbReference>
<dbReference type="Proteomes" id="UP001162087">
    <property type="component" value="Chromosome 15"/>
</dbReference>
<dbReference type="GO" id="GO:0072380">
    <property type="term" value="C:TRC complex"/>
    <property type="evidence" value="ECO:0007669"/>
    <property type="project" value="TreeGrafter"/>
</dbReference>
<dbReference type="SMART" id="SM00028">
    <property type="entry name" value="TPR"/>
    <property type="match status" value="3"/>
</dbReference>
<dbReference type="PANTHER" id="PTHR45831">
    <property type="entry name" value="LD24721P"/>
    <property type="match status" value="1"/>
</dbReference>
<dbReference type="PROSITE" id="PS50005">
    <property type="entry name" value="TPR"/>
    <property type="match status" value="3"/>
</dbReference>
<evidence type="ECO:0000313" key="1">
    <source>
        <dbReference type="EMBL" id="CAI4051192.1"/>
    </source>
</evidence>
<dbReference type="GO" id="GO:0060090">
    <property type="term" value="F:molecular adaptor activity"/>
    <property type="evidence" value="ECO:0007669"/>
    <property type="project" value="TreeGrafter"/>
</dbReference>
<dbReference type="OrthoDB" id="2335338at2759"/>
<name>A0AA35J9M0_SACK1</name>
<accession>A0AA35J9M0</accession>
<evidence type="ECO:0000313" key="2">
    <source>
        <dbReference type="Proteomes" id="UP001162087"/>
    </source>
</evidence>
<gene>
    <name evidence="1" type="primary">SKDI15G1620</name>
    <name evidence="1" type="ORF">SKDI_15G1620</name>
</gene>
<dbReference type="Pfam" id="PF13181">
    <property type="entry name" value="TPR_8"/>
    <property type="match status" value="1"/>
</dbReference>
<dbReference type="SUPFAM" id="SSF48452">
    <property type="entry name" value="TPR-like"/>
    <property type="match status" value="1"/>
</dbReference>
<dbReference type="Pfam" id="PF00515">
    <property type="entry name" value="TPR_1"/>
    <property type="match status" value="1"/>
</dbReference>
<dbReference type="InterPro" id="IPR032374">
    <property type="entry name" value="SGTA_dimer"/>
</dbReference>
<dbReference type="GO" id="GO:0006620">
    <property type="term" value="P:post-translational protein targeting to endoplasmic reticulum membrane"/>
    <property type="evidence" value="ECO:0007669"/>
    <property type="project" value="TreeGrafter"/>
</dbReference>
<dbReference type="InterPro" id="IPR047150">
    <property type="entry name" value="SGT"/>
</dbReference>
<dbReference type="InterPro" id="IPR011990">
    <property type="entry name" value="TPR-like_helical_dom_sf"/>
</dbReference>
<keyword evidence="2" id="KW-1185">Reference proteome</keyword>
<protein>
    <submittedName>
        <fullName evidence="1">Uncharacterized protein</fullName>
    </submittedName>
</protein>
<reference evidence="1" key="1">
    <citation type="submission" date="2022-10" db="EMBL/GenBank/DDBJ databases">
        <authorList>
            <person name="Byrne P K."/>
        </authorList>
    </citation>
    <scope>NUCLEOTIDE SEQUENCE</scope>
    <source>
        <strain evidence="1">IFO1802</strain>
    </source>
</reference>
<dbReference type="Gene3D" id="1.20.5.420">
    <property type="entry name" value="Immunoglobulin FC, subunit C"/>
    <property type="match status" value="1"/>
</dbReference>
<proteinExistence type="predicted"/>
<dbReference type="InterPro" id="IPR019734">
    <property type="entry name" value="TPR_rpt"/>
</dbReference>
<dbReference type="Pfam" id="PF16546">
    <property type="entry name" value="SGTA_dimer"/>
    <property type="match status" value="1"/>
</dbReference>
<dbReference type="GO" id="GO:0016020">
    <property type="term" value="C:membrane"/>
    <property type="evidence" value="ECO:0007669"/>
    <property type="project" value="TreeGrafter"/>
</dbReference>
<sequence length="348" mass="37350">MSASKGEIASLIVNYFSSIVEKKEISEDSADSLNVAMDCISEAFGFEREAVPSILENSEFKGQNLTDLLNSTSRVSESTKKDDAQNVEVNIPEEDAEIKAKAEDLKMQGNKAMANKDYELAINKYTEAIKVLPTNAIYYANRAAAHSSLKGYDEAVEDAESAISIDPTYFRGYSRLGFAKYAQGKPEEALEAYKKVLDIEGDNATEAMKRDYESAKKKVEQSLNLEKTVPEQSRDADANADASQGAGTSGLPDLGSLLGGGLGGLMNNPQLMQAAQKMMSNPGAMQNIQKMMQDPNIKQMAEGFTSGGGAPNLSDLMNNPALRSMAGNLFGGAGAPSTEDTSDSENKQ</sequence>
<organism evidence="1 2">
    <name type="scientific">Saccharomyces kudriavzevii (strain ATCC MYA-4449 / AS 2.2408 / CBS 8840 / NBRC 1802 / NCYC 2889)</name>
    <name type="common">Yeast</name>
    <dbReference type="NCBI Taxonomy" id="226230"/>
    <lineage>
        <taxon>Eukaryota</taxon>
        <taxon>Fungi</taxon>
        <taxon>Dikarya</taxon>
        <taxon>Ascomycota</taxon>
        <taxon>Saccharomycotina</taxon>
        <taxon>Saccharomycetes</taxon>
        <taxon>Saccharomycetales</taxon>
        <taxon>Saccharomycetaceae</taxon>
        <taxon>Saccharomyces</taxon>
    </lineage>
</organism>